<sequence length="725" mass="80225">MGYTTTSNVLAWTSHTAKLEPSIEEEAGDADEPPDFYATTSPLSDQFRRTSLRRGSEHHESLLTKALQSHSEDDQSETTSVVNRRRRSMTSNTSFASTTDITCDTGFTTPARTSTPSPRLPDGPFSHNGHATKARLSGMKDPAVQALEKKRCISFACAAKPKTDAKPPPPKPTVTVSKPAEQAPPRRSCIRFACPTRPAKCTPPEHVETIATTPVAVPSSRKESQSPAVKHRSPSTFRLARPLALRRSSKSPVAVRTTSKKWLTADSKDLESECSRFHAFASDEVEEDDWIRRDQKSGSGRITIDDTLQKENAIRKLGEEVEEEEELEEQLEDEADNEDGDDAGDDNEDEGDDDVDIDEDRDQAELEDDQSVDGSDADGGSDGYNTDNEVGFAESEEDDDDLDLWTTGLVTHLSLSGATPVRRRSSFAGEVHSDSSVYNQNKRRTRAKRVPRADTPELPDSTDFVCGTLDEDKPLEEAYVSRMVARRKEKLHPIPQDIDPSFPTSEPEDEAEELYNHGHHGSDDQVFGDMEDVSDGVARKDRHHKNVSPKRYHSPPPKRHHSPAPKRHHSPAPKVRGRSPRRLFDGLSPRRVRSPPPQVSRSPAASPVLAGQGIGFKPLASRPGLVFTKSLPRTPAVFGPAKARRGRSGTITQENHIRGAIDIVKGLEQKRQRRKEKFYQKYCTRARKNPAQTKRPAPGQGAQRMREVGLTMAGKMGQSNFVLSV</sequence>
<keyword evidence="3" id="KW-1185">Reference proteome</keyword>
<accession>A0A1J7J1R6</accession>
<feature type="region of interest" description="Disordered" evidence="1">
    <location>
        <begin position="216"/>
        <end position="236"/>
    </location>
</feature>
<feature type="region of interest" description="Disordered" evidence="1">
    <location>
        <begin position="415"/>
        <end position="469"/>
    </location>
</feature>
<name>A0A1J7J1R6_9PEZI</name>
<feature type="compositionally biased region" description="Basic residues" evidence="1">
    <location>
        <begin position="540"/>
        <end position="581"/>
    </location>
</feature>
<feature type="region of interest" description="Disordered" evidence="1">
    <location>
        <begin position="284"/>
        <end position="400"/>
    </location>
</feature>
<feature type="compositionally biased region" description="Basic and acidic residues" evidence="1">
    <location>
        <begin position="514"/>
        <end position="523"/>
    </location>
</feature>
<dbReference type="EMBL" id="KV875094">
    <property type="protein sequence ID" value="OIW33991.1"/>
    <property type="molecule type" value="Genomic_DNA"/>
</dbReference>
<evidence type="ECO:0000313" key="3">
    <source>
        <dbReference type="Proteomes" id="UP000182658"/>
    </source>
</evidence>
<reference evidence="2 3" key="1">
    <citation type="submission" date="2016-10" db="EMBL/GenBank/DDBJ databases">
        <title>Draft genome sequence of Coniochaeta ligniaria NRRL30616, a lignocellulolytic fungus for bioabatement of inhibitors in plant biomass hydrolysates.</title>
        <authorList>
            <consortium name="DOE Joint Genome Institute"/>
            <person name="Jimenez D.J."/>
            <person name="Hector R.E."/>
            <person name="Riley R."/>
            <person name="Sun H."/>
            <person name="Grigoriev I.V."/>
            <person name="Van Elsas J.D."/>
            <person name="Nichols N.N."/>
        </authorList>
    </citation>
    <scope>NUCLEOTIDE SEQUENCE [LARGE SCALE GENOMIC DNA]</scope>
    <source>
        <strain evidence="2 3">NRRL 30616</strain>
    </source>
</reference>
<dbReference type="Proteomes" id="UP000182658">
    <property type="component" value="Unassembled WGS sequence"/>
</dbReference>
<feature type="compositionally biased region" description="Basic residues" evidence="1">
    <location>
        <begin position="441"/>
        <end position="450"/>
    </location>
</feature>
<dbReference type="OrthoDB" id="2011769at2759"/>
<gene>
    <name evidence="2" type="ORF">CONLIGDRAFT_570734</name>
</gene>
<dbReference type="STRING" id="1408157.A0A1J7J1R6"/>
<dbReference type="InParanoid" id="A0A1J7J1R6"/>
<dbReference type="InterPro" id="IPR018853">
    <property type="entry name" value="DUF2457"/>
</dbReference>
<evidence type="ECO:0000256" key="1">
    <source>
        <dbReference type="SAM" id="MobiDB-lite"/>
    </source>
</evidence>
<dbReference type="AlphaFoldDB" id="A0A1J7J1R6"/>
<feature type="compositionally biased region" description="Acidic residues" evidence="1">
    <location>
        <begin position="320"/>
        <end position="371"/>
    </location>
</feature>
<feature type="region of interest" description="Disordered" evidence="1">
    <location>
        <begin position="20"/>
        <end position="133"/>
    </location>
</feature>
<protein>
    <submittedName>
        <fullName evidence="2">Uncharacterized protein</fullName>
    </submittedName>
</protein>
<dbReference type="Pfam" id="PF10446">
    <property type="entry name" value="DUF2457"/>
    <property type="match status" value="1"/>
</dbReference>
<feature type="region of interest" description="Disordered" evidence="1">
    <location>
        <begin position="489"/>
        <end position="606"/>
    </location>
</feature>
<evidence type="ECO:0000313" key="2">
    <source>
        <dbReference type="EMBL" id="OIW33991.1"/>
    </source>
</evidence>
<feature type="compositionally biased region" description="Acidic residues" evidence="1">
    <location>
        <begin position="22"/>
        <end position="34"/>
    </location>
</feature>
<feature type="region of interest" description="Disordered" evidence="1">
    <location>
        <begin position="160"/>
        <end position="182"/>
    </location>
</feature>
<feature type="compositionally biased region" description="Low complexity" evidence="1">
    <location>
        <begin position="89"/>
        <end position="117"/>
    </location>
</feature>
<feature type="compositionally biased region" description="Basic and acidic residues" evidence="1">
    <location>
        <begin position="303"/>
        <end position="319"/>
    </location>
</feature>
<organism evidence="2 3">
    <name type="scientific">Coniochaeta ligniaria NRRL 30616</name>
    <dbReference type="NCBI Taxonomy" id="1408157"/>
    <lineage>
        <taxon>Eukaryota</taxon>
        <taxon>Fungi</taxon>
        <taxon>Dikarya</taxon>
        <taxon>Ascomycota</taxon>
        <taxon>Pezizomycotina</taxon>
        <taxon>Sordariomycetes</taxon>
        <taxon>Sordariomycetidae</taxon>
        <taxon>Coniochaetales</taxon>
        <taxon>Coniochaetaceae</taxon>
        <taxon>Coniochaeta</taxon>
    </lineage>
</organism>
<proteinExistence type="predicted"/>